<dbReference type="EMBL" id="CP027226">
    <property type="protein sequence ID" value="AVM42639.1"/>
    <property type="molecule type" value="Genomic_DNA"/>
</dbReference>
<proteinExistence type="predicted"/>
<keyword evidence="1" id="KW-0472">Membrane</keyword>
<protein>
    <recommendedName>
        <fullName evidence="4">Type II secretion system protein GspF domain-containing protein</fullName>
    </recommendedName>
</protein>
<evidence type="ECO:0000313" key="2">
    <source>
        <dbReference type="EMBL" id="AVM42639.1"/>
    </source>
</evidence>
<keyword evidence="3" id="KW-1185">Reference proteome</keyword>
<feature type="transmembrane region" description="Helical" evidence="1">
    <location>
        <begin position="232"/>
        <end position="262"/>
    </location>
</feature>
<evidence type="ECO:0008006" key="4">
    <source>
        <dbReference type="Google" id="ProtNLM"/>
    </source>
</evidence>
<evidence type="ECO:0000256" key="1">
    <source>
        <dbReference type="SAM" id="Phobius"/>
    </source>
</evidence>
<feature type="transmembrane region" description="Helical" evidence="1">
    <location>
        <begin position="30"/>
        <end position="51"/>
    </location>
</feature>
<sequence length="531" mass="61276">MAKTKFISKNRFKSTSKFSYELLGKKLKKLVINFLVFLPCFIMFFFISKLFFSNRSISIYVSVITALCFYRIFFRLLKYYRNQNNIKNYTLFLQALNNNLILNRSFSLSILLACEDLIKLTKDKKLYINLNKVQQSIKLSTPISEIINLLKETFPCIQANTSLSLMSAPQVIGNNIHILTKTTLESLQIDEKFKKDVNTEQVKSFVENITVCSMPLVILLFLRLTAMDFVNLAYISFLGQIILGLSYFLFILGLTSIFLVYIPRNEDAKNQLAKLFNARSNLKPGSLKSLLHSNALFLLKRTSFPFHANNIIQYSYLLGRQENLKREDLFYMLILARIKALLLALNIALLGITFSLPTILIFLLFVAIVSYPDLKLLDRINYYKKEIKLNMQSFITALLSALRVGYTIETALVFCEKYGNLNKVLTREIATINNKINNSSTAELALLEFTNILNDREIESFFYQIQNHNQVNNNDSIRQLELQFEKIKEKLFNDRKKIVALKGNNYLLPLILNLISIFLICLAPVLPSLQI</sequence>
<feature type="transmembrane region" description="Helical" evidence="1">
    <location>
        <begin position="57"/>
        <end position="77"/>
    </location>
</feature>
<dbReference type="KEGG" id="fsa:C5Q98_05170"/>
<feature type="transmembrane region" description="Helical" evidence="1">
    <location>
        <begin position="205"/>
        <end position="226"/>
    </location>
</feature>
<reference evidence="3" key="1">
    <citation type="submission" date="2018-02" db="EMBL/GenBank/DDBJ databases">
        <authorList>
            <person name="Holder M.E."/>
            <person name="Ajami N.J."/>
            <person name="Petrosino J.F."/>
        </authorList>
    </citation>
    <scope>NUCLEOTIDE SEQUENCE [LARGE SCALE GENOMIC DNA]</scope>
    <source>
        <strain evidence="3">CCUG 47711</strain>
    </source>
</reference>
<name>A0A2S0KNR4_9FIRM</name>
<keyword evidence="1" id="KW-0812">Transmembrane</keyword>
<organism evidence="2 3">
    <name type="scientific">Fastidiosipila sanguinis</name>
    <dbReference type="NCBI Taxonomy" id="236753"/>
    <lineage>
        <taxon>Bacteria</taxon>
        <taxon>Bacillati</taxon>
        <taxon>Bacillota</taxon>
        <taxon>Clostridia</taxon>
        <taxon>Eubacteriales</taxon>
        <taxon>Oscillospiraceae</taxon>
        <taxon>Fastidiosipila</taxon>
    </lineage>
</organism>
<feature type="transmembrane region" description="Helical" evidence="1">
    <location>
        <begin position="354"/>
        <end position="374"/>
    </location>
</feature>
<accession>A0A2S0KNR4</accession>
<evidence type="ECO:0000313" key="3">
    <source>
        <dbReference type="Proteomes" id="UP000237947"/>
    </source>
</evidence>
<dbReference type="AlphaFoldDB" id="A0A2S0KNR4"/>
<dbReference type="Proteomes" id="UP000237947">
    <property type="component" value="Chromosome"/>
</dbReference>
<keyword evidence="1" id="KW-1133">Transmembrane helix</keyword>
<gene>
    <name evidence="2" type="ORF">C5Q98_05170</name>
</gene>
<feature type="transmembrane region" description="Helical" evidence="1">
    <location>
        <begin position="506"/>
        <end position="526"/>
    </location>
</feature>